<dbReference type="RefSeq" id="XP_018702992.1">
    <property type="nucleotide sequence ID" value="XM_018850015.1"/>
</dbReference>
<proteinExistence type="inferred from homology"/>
<protein>
    <submittedName>
        <fullName evidence="9">Integral membrane protein</fullName>
    </submittedName>
</protein>
<feature type="transmembrane region" description="Helical" evidence="7">
    <location>
        <begin position="295"/>
        <end position="318"/>
    </location>
</feature>
<evidence type="ECO:0000259" key="8">
    <source>
        <dbReference type="Pfam" id="PF20684"/>
    </source>
</evidence>
<dbReference type="InterPro" id="IPR049326">
    <property type="entry name" value="Rhodopsin_dom_fungi"/>
</dbReference>
<evidence type="ECO:0000256" key="1">
    <source>
        <dbReference type="ARBA" id="ARBA00004141"/>
    </source>
</evidence>
<accession>A0A167SC69</accession>
<name>A0A167SC69_CORFA</name>
<comment type="caution">
    <text evidence="9">The sequence shown here is derived from an EMBL/GenBank/DDBJ whole genome shotgun (WGS) entry which is preliminary data.</text>
</comment>
<keyword evidence="2 7" id="KW-0812">Transmembrane</keyword>
<evidence type="ECO:0000313" key="9">
    <source>
        <dbReference type="EMBL" id="OAA59476.1"/>
    </source>
</evidence>
<feature type="transmembrane region" description="Helical" evidence="7">
    <location>
        <begin position="181"/>
        <end position="203"/>
    </location>
</feature>
<evidence type="ECO:0000256" key="2">
    <source>
        <dbReference type="ARBA" id="ARBA00022692"/>
    </source>
</evidence>
<reference evidence="9 10" key="1">
    <citation type="journal article" date="2016" name="Genome Biol. Evol.">
        <title>Divergent and convergent evolution of fungal pathogenicity.</title>
        <authorList>
            <person name="Shang Y."/>
            <person name="Xiao G."/>
            <person name="Zheng P."/>
            <person name="Cen K."/>
            <person name="Zhan S."/>
            <person name="Wang C."/>
        </authorList>
    </citation>
    <scope>NUCLEOTIDE SEQUENCE [LARGE SCALE GENOMIC DNA]</scope>
    <source>
        <strain evidence="9 10">ARSEF 2679</strain>
    </source>
</reference>
<dbReference type="GO" id="GO:0016020">
    <property type="term" value="C:membrane"/>
    <property type="evidence" value="ECO:0007669"/>
    <property type="project" value="UniProtKB-SubCell"/>
</dbReference>
<sequence length="409" mass="45588">MASPYPGVAPPPPGVVPDLEHPQDGYRSLLVGWLATSIALSTFFFFMRVYGKVFVMKNVLREDGESLLSECLDSCVDLRSSHLCPSLGKQGLEVLCILRAESLIRDYIQSLFMIYTAFSSISVKYGQGHHAWEVSLEDNSNMRKWLYAGTVVYCPASYSTKVTLLLIIARIFAVRPFVARGIYIFMALLFVAYFPIQMVKILVCNPIRAYWDMSVPGTCRNQTQLFYADISLAMITDLFILILPIPLTWNLEAPRSMKIKIMLLLGAGGIATAVTTYRQVLAVHFMHTKDPTADFAVIIVTVLLELSIGLVCSCLPVFNMLAERWKPPQLFNFKGRKAKVSDPNNNLTSIITIGKIAHRDGVRKRPETDLEGSFERLEDGSLQGSTVNLDSLSSKSGTLHSQCKEANQQ</sequence>
<feature type="domain" description="Rhodopsin" evidence="8">
    <location>
        <begin position="111"/>
        <end position="323"/>
    </location>
</feature>
<feature type="transmembrane region" description="Helical" evidence="7">
    <location>
        <begin position="30"/>
        <end position="51"/>
    </location>
</feature>
<comment type="similarity">
    <text evidence="5">Belongs to the SAT4 family.</text>
</comment>
<dbReference type="AlphaFoldDB" id="A0A167SC69"/>
<keyword evidence="10" id="KW-1185">Reference proteome</keyword>
<dbReference type="InterPro" id="IPR052337">
    <property type="entry name" value="SAT4-like"/>
</dbReference>
<keyword evidence="4 7" id="KW-0472">Membrane</keyword>
<dbReference type="OrthoDB" id="4867548at2759"/>
<feature type="transmembrane region" description="Helical" evidence="7">
    <location>
        <begin position="261"/>
        <end position="280"/>
    </location>
</feature>
<evidence type="ECO:0000313" key="10">
    <source>
        <dbReference type="Proteomes" id="UP000076744"/>
    </source>
</evidence>
<feature type="transmembrane region" description="Helical" evidence="7">
    <location>
        <begin position="145"/>
        <end position="169"/>
    </location>
</feature>
<comment type="subcellular location">
    <subcellularLocation>
        <location evidence="1">Membrane</location>
        <topology evidence="1">Multi-pass membrane protein</topology>
    </subcellularLocation>
</comment>
<evidence type="ECO:0000256" key="5">
    <source>
        <dbReference type="ARBA" id="ARBA00038359"/>
    </source>
</evidence>
<dbReference type="GeneID" id="30022703"/>
<dbReference type="Proteomes" id="UP000076744">
    <property type="component" value="Unassembled WGS sequence"/>
</dbReference>
<evidence type="ECO:0000256" key="7">
    <source>
        <dbReference type="SAM" id="Phobius"/>
    </source>
</evidence>
<dbReference type="PANTHER" id="PTHR33048:SF108">
    <property type="entry name" value="INTEGRAL MEMBRANE PROTEIN"/>
    <property type="match status" value="1"/>
</dbReference>
<feature type="region of interest" description="Disordered" evidence="6">
    <location>
        <begin position="385"/>
        <end position="409"/>
    </location>
</feature>
<feature type="transmembrane region" description="Helical" evidence="7">
    <location>
        <begin position="230"/>
        <end position="249"/>
    </location>
</feature>
<dbReference type="PANTHER" id="PTHR33048">
    <property type="entry name" value="PTH11-LIKE INTEGRAL MEMBRANE PROTEIN (AFU_ORTHOLOGUE AFUA_5G11245)"/>
    <property type="match status" value="1"/>
</dbReference>
<evidence type="ECO:0000256" key="3">
    <source>
        <dbReference type="ARBA" id="ARBA00022989"/>
    </source>
</evidence>
<dbReference type="STRING" id="1081104.A0A167SC69"/>
<dbReference type="EMBL" id="AZHB01000016">
    <property type="protein sequence ID" value="OAA59476.1"/>
    <property type="molecule type" value="Genomic_DNA"/>
</dbReference>
<keyword evidence="3 7" id="KW-1133">Transmembrane helix</keyword>
<organism evidence="9 10">
    <name type="scientific">Cordyceps fumosorosea (strain ARSEF 2679)</name>
    <name type="common">Isaria fumosorosea</name>
    <dbReference type="NCBI Taxonomy" id="1081104"/>
    <lineage>
        <taxon>Eukaryota</taxon>
        <taxon>Fungi</taxon>
        <taxon>Dikarya</taxon>
        <taxon>Ascomycota</taxon>
        <taxon>Pezizomycotina</taxon>
        <taxon>Sordariomycetes</taxon>
        <taxon>Hypocreomycetidae</taxon>
        <taxon>Hypocreales</taxon>
        <taxon>Cordycipitaceae</taxon>
        <taxon>Cordyceps</taxon>
    </lineage>
</organism>
<gene>
    <name evidence="9" type="ORF">ISF_06411</name>
</gene>
<dbReference type="Pfam" id="PF20684">
    <property type="entry name" value="Fung_rhodopsin"/>
    <property type="match status" value="1"/>
</dbReference>
<evidence type="ECO:0000256" key="4">
    <source>
        <dbReference type="ARBA" id="ARBA00023136"/>
    </source>
</evidence>
<evidence type="ECO:0000256" key="6">
    <source>
        <dbReference type="SAM" id="MobiDB-lite"/>
    </source>
</evidence>